<proteinExistence type="predicted"/>
<organism evidence="1 2">
    <name type="scientific">Carya illinoinensis</name>
    <name type="common">Pecan</name>
    <dbReference type="NCBI Taxonomy" id="32201"/>
    <lineage>
        <taxon>Eukaryota</taxon>
        <taxon>Viridiplantae</taxon>
        <taxon>Streptophyta</taxon>
        <taxon>Embryophyta</taxon>
        <taxon>Tracheophyta</taxon>
        <taxon>Spermatophyta</taxon>
        <taxon>Magnoliopsida</taxon>
        <taxon>eudicotyledons</taxon>
        <taxon>Gunneridae</taxon>
        <taxon>Pentapetalae</taxon>
        <taxon>rosids</taxon>
        <taxon>fabids</taxon>
        <taxon>Fagales</taxon>
        <taxon>Juglandaceae</taxon>
        <taxon>Carya</taxon>
    </lineage>
</organism>
<accession>A0A8T1Q560</accession>
<dbReference type="Proteomes" id="UP000811609">
    <property type="component" value="Chromosome 7"/>
</dbReference>
<protein>
    <submittedName>
        <fullName evidence="1">Uncharacterized protein</fullName>
    </submittedName>
</protein>
<evidence type="ECO:0000313" key="2">
    <source>
        <dbReference type="Proteomes" id="UP000811609"/>
    </source>
</evidence>
<evidence type="ECO:0000313" key="1">
    <source>
        <dbReference type="EMBL" id="KAG6649447.1"/>
    </source>
</evidence>
<comment type="caution">
    <text evidence="1">The sequence shown here is derived from an EMBL/GenBank/DDBJ whole genome shotgun (WGS) entry which is preliminary data.</text>
</comment>
<reference evidence="1" key="1">
    <citation type="submission" date="2020-12" db="EMBL/GenBank/DDBJ databases">
        <title>WGS assembly of Carya illinoinensis cv. Pawnee.</title>
        <authorList>
            <person name="Platts A."/>
            <person name="Shu S."/>
            <person name="Wright S."/>
            <person name="Barry K."/>
            <person name="Edger P."/>
            <person name="Pires J.C."/>
            <person name="Schmutz J."/>
        </authorList>
    </citation>
    <scope>NUCLEOTIDE SEQUENCE</scope>
    <source>
        <tissue evidence="1">Leaf</tissue>
    </source>
</reference>
<dbReference type="EMBL" id="CM031815">
    <property type="protein sequence ID" value="KAG6649447.1"/>
    <property type="molecule type" value="Genomic_DNA"/>
</dbReference>
<dbReference type="AlphaFoldDB" id="A0A8T1Q560"/>
<gene>
    <name evidence="1" type="ORF">CIPAW_07G212800</name>
</gene>
<name>A0A8T1Q560_CARIL</name>
<keyword evidence="2" id="KW-1185">Reference proteome</keyword>
<sequence length="44" mass="5032">MLLCIVVKDILREFMVDRSSAGPSRGCRGPRWNVYFMLNVGCKL</sequence>